<organism evidence="2">
    <name type="scientific">marine sediment metagenome</name>
    <dbReference type="NCBI Taxonomy" id="412755"/>
    <lineage>
        <taxon>unclassified sequences</taxon>
        <taxon>metagenomes</taxon>
        <taxon>ecological metagenomes</taxon>
    </lineage>
</organism>
<evidence type="ECO:0000313" key="2">
    <source>
        <dbReference type="EMBL" id="KKN31859.1"/>
    </source>
</evidence>
<accession>A0A0F9PNU9</accession>
<proteinExistence type="predicted"/>
<gene>
    <name evidence="2" type="ORF">LCGC14_0819830</name>
</gene>
<feature type="region of interest" description="Disordered" evidence="1">
    <location>
        <begin position="145"/>
        <end position="167"/>
    </location>
</feature>
<dbReference type="EMBL" id="LAZR01002298">
    <property type="protein sequence ID" value="KKN31859.1"/>
    <property type="molecule type" value="Genomic_DNA"/>
</dbReference>
<comment type="caution">
    <text evidence="2">The sequence shown here is derived from an EMBL/GenBank/DDBJ whole genome shotgun (WGS) entry which is preliminary data.</text>
</comment>
<reference evidence="2" key="1">
    <citation type="journal article" date="2015" name="Nature">
        <title>Complex archaea that bridge the gap between prokaryotes and eukaryotes.</title>
        <authorList>
            <person name="Spang A."/>
            <person name="Saw J.H."/>
            <person name="Jorgensen S.L."/>
            <person name="Zaremba-Niedzwiedzka K."/>
            <person name="Martijn J."/>
            <person name="Lind A.E."/>
            <person name="van Eijk R."/>
            <person name="Schleper C."/>
            <person name="Guy L."/>
            <person name="Ettema T.J."/>
        </authorList>
    </citation>
    <scope>NUCLEOTIDE SEQUENCE</scope>
</reference>
<protein>
    <submittedName>
        <fullName evidence="2">Uncharacterized protein</fullName>
    </submittedName>
</protein>
<evidence type="ECO:0000256" key="1">
    <source>
        <dbReference type="SAM" id="MobiDB-lite"/>
    </source>
</evidence>
<sequence>MPTVEGVIEEIGIKTGGEGADAWTKYSVKVSGYHRYIGIFDTTIGKSLETGKAYSFEVEEKGKYINLVAKTTPEPVAFPLPEQHQRIAQPHSNDAGEPDRQQSSQRQVALKAAVELAGYIMAHTDRGAMGSQEVMQVAGHFDAWLNGTREGHSGGNGAPEGSDGPER</sequence>
<name>A0A0F9PNU9_9ZZZZ</name>
<feature type="region of interest" description="Disordered" evidence="1">
    <location>
        <begin position="79"/>
        <end position="106"/>
    </location>
</feature>
<dbReference type="AlphaFoldDB" id="A0A0F9PNU9"/>